<evidence type="ECO:0000256" key="3">
    <source>
        <dbReference type="ARBA" id="ARBA00023125"/>
    </source>
</evidence>
<dbReference type="EMBL" id="JACIEZ010000004">
    <property type="protein sequence ID" value="MBB4065346.1"/>
    <property type="molecule type" value="Genomic_DNA"/>
</dbReference>
<accession>A0A7W6J7L5</accession>
<dbReference type="RefSeq" id="WP_183366633.1">
    <property type="nucleotide sequence ID" value="NZ_JACIEZ010000004.1"/>
</dbReference>
<dbReference type="Gene3D" id="1.10.357.10">
    <property type="entry name" value="Tetracycline Repressor, domain 2"/>
    <property type="match status" value="1"/>
</dbReference>
<evidence type="ECO:0000256" key="4">
    <source>
        <dbReference type="ARBA" id="ARBA00023163"/>
    </source>
</evidence>
<protein>
    <submittedName>
        <fullName evidence="7">AcrR family transcriptional regulator</fullName>
    </submittedName>
</protein>
<dbReference type="InterPro" id="IPR001647">
    <property type="entry name" value="HTH_TetR"/>
</dbReference>
<dbReference type="PROSITE" id="PS50977">
    <property type="entry name" value="HTH_TETR_2"/>
    <property type="match status" value="1"/>
</dbReference>
<evidence type="ECO:0000313" key="7">
    <source>
        <dbReference type="EMBL" id="MBB4065346.1"/>
    </source>
</evidence>
<keyword evidence="8" id="KW-1185">Reference proteome</keyword>
<dbReference type="InterPro" id="IPR039538">
    <property type="entry name" value="BetI_C"/>
</dbReference>
<keyword evidence="4" id="KW-0804">Transcription</keyword>
<dbReference type="InterPro" id="IPR023772">
    <property type="entry name" value="DNA-bd_HTH_TetR-type_CS"/>
</dbReference>
<dbReference type="InterPro" id="IPR036271">
    <property type="entry name" value="Tet_transcr_reg_TetR-rel_C_sf"/>
</dbReference>
<proteinExistence type="predicted"/>
<dbReference type="PROSITE" id="PS01081">
    <property type="entry name" value="HTH_TETR_1"/>
    <property type="match status" value="1"/>
</dbReference>
<keyword evidence="2" id="KW-0805">Transcription regulation</keyword>
<dbReference type="Pfam" id="PF00440">
    <property type="entry name" value="TetR_N"/>
    <property type="match status" value="1"/>
</dbReference>
<dbReference type="Proteomes" id="UP000528286">
    <property type="component" value="Unassembled WGS sequence"/>
</dbReference>
<evidence type="ECO:0000256" key="5">
    <source>
        <dbReference type="PROSITE-ProRule" id="PRU00335"/>
    </source>
</evidence>
<dbReference type="AlphaFoldDB" id="A0A7W6J7L5"/>
<dbReference type="InterPro" id="IPR050109">
    <property type="entry name" value="HTH-type_TetR-like_transc_reg"/>
</dbReference>
<gene>
    <name evidence="7" type="ORF">GGR23_002547</name>
</gene>
<evidence type="ECO:0000313" key="8">
    <source>
        <dbReference type="Proteomes" id="UP000528286"/>
    </source>
</evidence>
<dbReference type="PRINTS" id="PR00455">
    <property type="entry name" value="HTHTETR"/>
</dbReference>
<dbReference type="InterPro" id="IPR009057">
    <property type="entry name" value="Homeodomain-like_sf"/>
</dbReference>
<evidence type="ECO:0000256" key="1">
    <source>
        <dbReference type="ARBA" id="ARBA00022491"/>
    </source>
</evidence>
<dbReference type="Pfam" id="PF13977">
    <property type="entry name" value="TetR_C_6"/>
    <property type="match status" value="1"/>
</dbReference>
<comment type="caution">
    <text evidence="7">The sequence shown here is derived from an EMBL/GenBank/DDBJ whole genome shotgun (WGS) entry which is preliminary data.</text>
</comment>
<dbReference type="PANTHER" id="PTHR30055">
    <property type="entry name" value="HTH-TYPE TRANSCRIPTIONAL REGULATOR RUTR"/>
    <property type="match status" value="1"/>
</dbReference>
<name>A0A7W6J7L5_9HYPH</name>
<feature type="DNA-binding region" description="H-T-H motif" evidence="5">
    <location>
        <begin position="35"/>
        <end position="54"/>
    </location>
</feature>
<evidence type="ECO:0000259" key="6">
    <source>
        <dbReference type="PROSITE" id="PS50977"/>
    </source>
</evidence>
<dbReference type="PANTHER" id="PTHR30055:SF228">
    <property type="entry name" value="TRANSCRIPTIONAL REGULATOR-RELATED"/>
    <property type="match status" value="1"/>
</dbReference>
<dbReference type="SUPFAM" id="SSF46689">
    <property type="entry name" value="Homeodomain-like"/>
    <property type="match status" value="1"/>
</dbReference>
<dbReference type="GO" id="GO:0000976">
    <property type="term" value="F:transcription cis-regulatory region binding"/>
    <property type="evidence" value="ECO:0007669"/>
    <property type="project" value="TreeGrafter"/>
</dbReference>
<organism evidence="7 8">
    <name type="scientific">Gellertiella hungarica</name>
    <dbReference type="NCBI Taxonomy" id="1572859"/>
    <lineage>
        <taxon>Bacteria</taxon>
        <taxon>Pseudomonadati</taxon>
        <taxon>Pseudomonadota</taxon>
        <taxon>Alphaproteobacteria</taxon>
        <taxon>Hyphomicrobiales</taxon>
        <taxon>Rhizobiaceae</taxon>
        <taxon>Gellertiella</taxon>
    </lineage>
</organism>
<keyword evidence="3 5" id="KW-0238">DNA-binding</keyword>
<keyword evidence="1" id="KW-0678">Repressor</keyword>
<dbReference type="SUPFAM" id="SSF48498">
    <property type="entry name" value="Tetracyclin repressor-like, C-terminal domain"/>
    <property type="match status" value="1"/>
</dbReference>
<evidence type="ECO:0000256" key="2">
    <source>
        <dbReference type="ARBA" id="ARBA00023015"/>
    </source>
</evidence>
<sequence length="210" mass="23057">MSRRTFHRAGEAERRRDLIAATIDVIAEQGLRAATVRQIAARAGVTGGLIRHYFESKDQMVQEAYRELMQGMLRSVDAAADAGGDTPRDRLRHFIAGNLHDNVTNARTFAVWAAFIGHVNLDPAFAAIHREYYLAFLERLEAHIRAFLADIGKPADAASCRVKAVAINGLVDGLWLEHSVARELFSETEAADIVLRSAEELLGLPPGGLT</sequence>
<feature type="domain" description="HTH tetR-type" evidence="6">
    <location>
        <begin position="12"/>
        <end position="72"/>
    </location>
</feature>
<reference evidence="7 8" key="1">
    <citation type="submission" date="2020-08" db="EMBL/GenBank/DDBJ databases">
        <title>Genomic Encyclopedia of Type Strains, Phase IV (KMG-IV): sequencing the most valuable type-strain genomes for metagenomic binning, comparative biology and taxonomic classification.</title>
        <authorList>
            <person name="Goeker M."/>
        </authorList>
    </citation>
    <scope>NUCLEOTIDE SEQUENCE [LARGE SCALE GENOMIC DNA]</scope>
    <source>
        <strain evidence="7 8">DSM 29853</strain>
    </source>
</reference>
<dbReference type="GO" id="GO:0003700">
    <property type="term" value="F:DNA-binding transcription factor activity"/>
    <property type="evidence" value="ECO:0007669"/>
    <property type="project" value="TreeGrafter"/>
</dbReference>